<evidence type="ECO:0000256" key="10">
    <source>
        <dbReference type="PIRSR" id="PIRSR610347-2"/>
    </source>
</evidence>
<feature type="binding site" evidence="10">
    <location>
        <position position="506"/>
    </location>
    <ligand>
        <name>substrate</name>
    </ligand>
</feature>
<evidence type="ECO:0000256" key="5">
    <source>
        <dbReference type="ARBA" id="ARBA00022801"/>
    </source>
</evidence>
<dbReference type="EMBL" id="MLKD01000001">
    <property type="protein sequence ID" value="OQE32298.1"/>
    <property type="molecule type" value="Genomic_DNA"/>
</dbReference>
<name>A0A1V6U166_9EURO</name>
<keyword evidence="14" id="KW-1185">Reference proteome</keyword>
<dbReference type="Gene3D" id="3.30.870.10">
    <property type="entry name" value="Endonuclease Chain A"/>
    <property type="match status" value="2"/>
</dbReference>
<dbReference type="GO" id="GO:0017005">
    <property type="term" value="F:3'-tyrosyl-DNA phosphodiesterase activity"/>
    <property type="evidence" value="ECO:0007669"/>
    <property type="project" value="TreeGrafter"/>
</dbReference>
<dbReference type="PANTHER" id="PTHR12415:SF0">
    <property type="entry name" value="TYROSYL-DNA PHOSPHODIESTERASE 1"/>
    <property type="match status" value="1"/>
</dbReference>
<organism evidence="13 14">
    <name type="scientific">Penicillium steckii</name>
    <dbReference type="NCBI Taxonomy" id="303698"/>
    <lineage>
        <taxon>Eukaryota</taxon>
        <taxon>Fungi</taxon>
        <taxon>Dikarya</taxon>
        <taxon>Ascomycota</taxon>
        <taxon>Pezizomycotina</taxon>
        <taxon>Eurotiomycetes</taxon>
        <taxon>Eurotiomycetidae</taxon>
        <taxon>Eurotiales</taxon>
        <taxon>Aspergillaceae</taxon>
        <taxon>Penicillium</taxon>
    </lineage>
</organism>
<evidence type="ECO:0000313" key="13">
    <source>
        <dbReference type="EMBL" id="OQE32298.1"/>
    </source>
</evidence>
<evidence type="ECO:0000256" key="11">
    <source>
        <dbReference type="PIRSR" id="PIRSR610347-3"/>
    </source>
</evidence>
<evidence type="ECO:0008006" key="15">
    <source>
        <dbReference type="Google" id="ProtNLM"/>
    </source>
</evidence>
<dbReference type="STRING" id="303698.A0A1V6U166"/>
<evidence type="ECO:0000256" key="6">
    <source>
        <dbReference type="ARBA" id="ARBA00022839"/>
    </source>
</evidence>
<keyword evidence="8" id="KW-0539">Nucleus</keyword>
<evidence type="ECO:0000256" key="1">
    <source>
        <dbReference type="ARBA" id="ARBA00004123"/>
    </source>
</evidence>
<sequence>MILRRNKSWYLLLHPINRTICLTRLGLQPFHHRHPSRLSLVPQDTSRHICSAPMERSSKRAKVTSDLTSETEGQSIRISTSLNSLHRSISPPLRTRSQGLDQTYPVCPDLAKDDIGAKHKNLPHSKKPVKSSSKLIPSPIQLTHIRDYPASKGYNDDAVRLRDILGDPMIRECWQFNYMFDVDFLMGQFDEDVRGLVTVKVVHGSWKKESSNRIMIDEGCSHYPNVEPIVAYMPDPFGTHHSKMMILLRHDDLAQIVIHTANMIPGDWTNMTQAVWRSPLLPLSKISDSAASQSHTRIGTGTRFKRDIIAYLKAYGPSKTGQLVQQLQRYDFSEVRAALVASVPSRQKPSELDSKRSTLWGWLALKDLMGQVPIYSQKRTKEEKKSKNSHIVTQVSSVATLGQTDKWLKEVFFKALSPQPNTVPKYSIIFPTPDEIRRSLNGYSSGGSIHMKTQTAPQKKQLQYMRPYLCQWAGDRDDSSLNNTGLSGHQSKKQEAGRGRAAPHIKTYIQFSDAEKMDTIDWAMVTSANLSTQAWGAATNPSGEVRIQSFEIGVVVWPDLFADDVATEDQDSSTLPEKSTVMVPCFKRDQPSLVVGDAEQDIVQTVVGFRMPYDLPLTPYSSSDEPWCATASHSSPDWRGIIWQ</sequence>
<dbReference type="CDD" id="cd09123">
    <property type="entry name" value="PLDc_Tdp1_2"/>
    <property type="match status" value="1"/>
</dbReference>
<keyword evidence="6" id="KW-0269">Exonuclease</keyword>
<evidence type="ECO:0000256" key="12">
    <source>
        <dbReference type="SAM" id="MobiDB-lite"/>
    </source>
</evidence>
<comment type="caution">
    <text evidence="13">The sequence shown here is derived from an EMBL/GenBank/DDBJ whole genome shotgun (WGS) entry which is preliminary data.</text>
</comment>
<dbReference type="OrthoDB" id="47785at2759"/>
<evidence type="ECO:0000256" key="4">
    <source>
        <dbReference type="ARBA" id="ARBA00022763"/>
    </source>
</evidence>
<dbReference type="PANTHER" id="PTHR12415">
    <property type="entry name" value="TYROSYL-DNA PHOSPHODIESTERASE 1"/>
    <property type="match status" value="1"/>
</dbReference>
<keyword evidence="7" id="KW-0234">DNA repair</keyword>
<feature type="active site" description="Proton donor/acceptor" evidence="9">
    <location>
        <position position="504"/>
    </location>
</feature>
<accession>A0A1V6U166</accession>
<dbReference type="CDD" id="cd09194">
    <property type="entry name" value="PLDc_yTdp1_1"/>
    <property type="match status" value="1"/>
</dbReference>
<keyword evidence="3" id="KW-0540">Nuclease</keyword>
<protein>
    <recommendedName>
        <fullName evidence="15">PLD phosphodiesterase domain-containing protein</fullName>
    </recommendedName>
</protein>
<dbReference type="SUPFAM" id="SSF56024">
    <property type="entry name" value="Phospholipase D/nuclease"/>
    <property type="match status" value="2"/>
</dbReference>
<feature type="binding site" evidence="10">
    <location>
        <position position="243"/>
    </location>
    <ligand>
        <name>substrate</name>
    </ligand>
</feature>
<dbReference type="GO" id="GO:0005634">
    <property type="term" value="C:nucleus"/>
    <property type="evidence" value="ECO:0007669"/>
    <property type="project" value="UniProtKB-SubCell"/>
</dbReference>
<dbReference type="AlphaFoldDB" id="A0A1V6U166"/>
<feature type="active site" description="Nucleophile" evidence="9">
    <location>
        <position position="241"/>
    </location>
</feature>
<dbReference type="InterPro" id="IPR010347">
    <property type="entry name" value="Tdp1"/>
</dbReference>
<comment type="subcellular location">
    <subcellularLocation>
        <location evidence="1">Nucleus</location>
    </subcellularLocation>
</comment>
<dbReference type="FunFam" id="3.30.870.10:FF:000047">
    <property type="entry name" value="Probable tyrosyl-DNA phosphodiesterase"/>
    <property type="match status" value="1"/>
</dbReference>
<proteinExistence type="inferred from homology"/>
<evidence type="ECO:0000256" key="7">
    <source>
        <dbReference type="ARBA" id="ARBA00023204"/>
    </source>
</evidence>
<dbReference type="GO" id="GO:0006281">
    <property type="term" value="P:DNA repair"/>
    <property type="evidence" value="ECO:0007669"/>
    <property type="project" value="UniProtKB-KW"/>
</dbReference>
<dbReference type="GO" id="GO:0004527">
    <property type="term" value="F:exonuclease activity"/>
    <property type="evidence" value="ECO:0007669"/>
    <property type="project" value="UniProtKB-KW"/>
</dbReference>
<comment type="similarity">
    <text evidence="2">Belongs to the tyrosyl-DNA phosphodiesterase family.</text>
</comment>
<reference evidence="14" key="1">
    <citation type="journal article" date="2017" name="Nat. Microbiol.">
        <title>Global analysis of biosynthetic gene clusters reveals vast potential of secondary metabolite production in Penicillium species.</title>
        <authorList>
            <person name="Nielsen J.C."/>
            <person name="Grijseels S."/>
            <person name="Prigent S."/>
            <person name="Ji B."/>
            <person name="Dainat J."/>
            <person name="Nielsen K.F."/>
            <person name="Frisvad J.C."/>
            <person name="Workman M."/>
            <person name="Nielsen J."/>
        </authorList>
    </citation>
    <scope>NUCLEOTIDE SEQUENCE [LARGE SCALE GENOMIC DNA]</scope>
    <source>
        <strain evidence="14">IBT 24891</strain>
    </source>
</reference>
<evidence type="ECO:0000256" key="2">
    <source>
        <dbReference type="ARBA" id="ARBA00010205"/>
    </source>
</evidence>
<dbReference type="FunFam" id="3.30.870.10:FF:000038">
    <property type="entry name" value="Probable tyrosyl-DNA phosphodiesterase"/>
    <property type="match status" value="1"/>
</dbReference>
<keyword evidence="5" id="KW-0378">Hydrolase</keyword>
<dbReference type="Pfam" id="PF06087">
    <property type="entry name" value="Tyr-DNA_phospho"/>
    <property type="match status" value="1"/>
</dbReference>
<feature type="site" description="Interaction with DNA" evidence="11">
    <location>
        <position position="531"/>
    </location>
</feature>
<evidence type="ECO:0000256" key="8">
    <source>
        <dbReference type="ARBA" id="ARBA00023242"/>
    </source>
</evidence>
<dbReference type="GO" id="GO:0003690">
    <property type="term" value="F:double-stranded DNA binding"/>
    <property type="evidence" value="ECO:0007669"/>
    <property type="project" value="TreeGrafter"/>
</dbReference>
<gene>
    <name evidence="13" type="ORF">PENSTE_c001G07067</name>
</gene>
<evidence type="ECO:0000256" key="3">
    <source>
        <dbReference type="ARBA" id="ARBA00022722"/>
    </source>
</evidence>
<dbReference type="Proteomes" id="UP000191285">
    <property type="component" value="Unassembled WGS sequence"/>
</dbReference>
<evidence type="ECO:0000256" key="9">
    <source>
        <dbReference type="PIRSR" id="PIRSR610347-1"/>
    </source>
</evidence>
<dbReference type="GO" id="GO:0003697">
    <property type="term" value="F:single-stranded DNA binding"/>
    <property type="evidence" value="ECO:0007669"/>
    <property type="project" value="TreeGrafter"/>
</dbReference>
<evidence type="ECO:0000313" key="14">
    <source>
        <dbReference type="Proteomes" id="UP000191285"/>
    </source>
</evidence>
<keyword evidence="4" id="KW-0227">DNA damage</keyword>
<feature type="region of interest" description="Disordered" evidence="12">
    <location>
        <begin position="481"/>
        <end position="500"/>
    </location>
</feature>